<dbReference type="RefSeq" id="WP_202236997.1">
    <property type="nucleotide sequence ID" value="NZ_AP018365.1"/>
</dbReference>
<dbReference type="EMBL" id="AP018365">
    <property type="protein sequence ID" value="BBB01047.1"/>
    <property type="molecule type" value="Genomic_DNA"/>
</dbReference>
<evidence type="ECO:0000313" key="1">
    <source>
        <dbReference type="EMBL" id="BBB01047.1"/>
    </source>
</evidence>
<sequence>MALCPGCDGVIPCHCHLQPPVQTRPGVYLAVPRMSRAEVIAALDALTAADMDHANASLARSAVRADTEETQP</sequence>
<dbReference type="Proteomes" id="UP000595703">
    <property type="component" value="Chromosome"/>
</dbReference>
<reference evidence="1 2" key="3">
    <citation type="journal article" date="2011" name="Nat. Chem. Biol.">
        <title>Reveromycin A biosynthesis uses RevG and RevJ for stereospecific spiroacetal formation.</title>
        <authorList>
            <person name="Takahashi S."/>
            <person name="Toyoda A."/>
            <person name="Sekiyama Y."/>
            <person name="Takagi H."/>
            <person name="Nogawa T."/>
            <person name="Uramoto M."/>
            <person name="Suzuki R."/>
            <person name="Koshino H."/>
            <person name="Kumano T."/>
            <person name="Panthee S."/>
            <person name="Dairi T."/>
            <person name="Ishikawa J."/>
            <person name="Ikeda H."/>
            <person name="Sakaki Y."/>
            <person name="Osada H."/>
        </authorList>
    </citation>
    <scope>NUCLEOTIDE SEQUENCE [LARGE SCALE GENOMIC DNA]</scope>
    <source>
        <strain evidence="1 2">SN-593</strain>
    </source>
</reference>
<protein>
    <submittedName>
        <fullName evidence="1">Uncharacterized protein</fullName>
    </submittedName>
</protein>
<organism evidence="1 2">
    <name type="scientific">Actinacidiphila reveromycinica</name>
    <dbReference type="NCBI Taxonomy" id="659352"/>
    <lineage>
        <taxon>Bacteria</taxon>
        <taxon>Bacillati</taxon>
        <taxon>Actinomycetota</taxon>
        <taxon>Actinomycetes</taxon>
        <taxon>Kitasatosporales</taxon>
        <taxon>Streptomycetaceae</taxon>
        <taxon>Actinacidiphila</taxon>
    </lineage>
</organism>
<dbReference type="AlphaFoldDB" id="A0A7U3UYM3"/>
<evidence type="ECO:0000313" key="2">
    <source>
        <dbReference type="Proteomes" id="UP000595703"/>
    </source>
</evidence>
<reference evidence="1 2" key="4">
    <citation type="journal article" date="2020" name="Sci. Rep.">
        <title>beta-carboline chemical signals induce reveromycin production through a LuxR family regulator in Streptomyces sp. SN-593.</title>
        <authorList>
            <person name="Panthee S."/>
            <person name="Kito N."/>
            <person name="Hayashi T."/>
            <person name="Shimizu T."/>
            <person name="Ishikawa J."/>
            <person name="Hamamoto H."/>
            <person name="Osada H."/>
            <person name="Takahashi S."/>
        </authorList>
    </citation>
    <scope>NUCLEOTIDE SEQUENCE [LARGE SCALE GENOMIC DNA]</scope>
    <source>
        <strain evidence="1 2">SN-593</strain>
    </source>
</reference>
<reference evidence="1 2" key="1">
    <citation type="journal article" date="2010" name="J. Bacteriol.">
        <title>Biochemical characterization of a novel indole prenyltransferase from Streptomyces sp. SN-593.</title>
        <authorList>
            <person name="Takahashi S."/>
            <person name="Takagi H."/>
            <person name="Toyoda A."/>
            <person name="Uramoto M."/>
            <person name="Nogawa T."/>
            <person name="Ueki M."/>
            <person name="Sakaki Y."/>
            <person name="Osada H."/>
        </authorList>
    </citation>
    <scope>NUCLEOTIDE SEQUENCE [LARGE SCALE GENOMIC DNA]</scope>
    <source>
        <strain evidence="1 2">SN-593</strain>
    </source>
</reference>
<accession>A0A7U3UYM3</accession>
<gene>
    <name evidence="1" type="ORF">RVR_8281</name>
</gene>
<reference evidence="1 2" key="2">
    <citation type="journal article" date="2011" name="J. Antibiot.">
        <title>Furaquinocins I and J: novel polyketide isoprenoid hybrid compounds from Streptomyces reveromyceticus SN-593.</title>
        <authorList>
            <person name="Panthee S."/>
            <person name="Takahashi S."/>
            <person name="Takagi H."/>
            <person name="Nogawa T."/>
            <person name="Oowada E."/>
            <person name="Uramoto M."/>
            <person name="Osada H."/>
        </authorList>
    </citation>
    <scope>NUCLEOTIDE SEQUENCE [LARGE SCALE GENOMIC DNA]</scope>
    <source>
        <strain evidence="1 2">SN-593</strain>
    </source>
</reference>
<keyword evidence="2" id="KW-1185">Reference proteome</keyword>
<name>A0A7U3UYM3_9ACTN</name>
<dbReference type="KEGG" id="arev:RVR_8281"/>
<proteinExistence type="predicted"/>